<comment type="caution">
    <text evidence="7">The sequence shown here is derived from an EMBL/GenBank/DDBJ whole genome shotgun (WGS) entry which is preliminary data.</text>
</comment>
<dbReference type="OrthoDB" id="4062651at2759"/>
<dbReference type="GO" id="GO:0004674">
    <property type="term" value="F:protein serine/threonine kinase activity"/>
    <property type="evidence" value="ECO:0007669"/>
    <property type="project" value="UniProtKB-KW"/>
</dbReference>
<evidence type="ECO:0000256" key="4">
    <source>
        <dbReference type="SAM" id="MobiDB-lite"/>
    </source>
</evidence>
<evidence type="ECO:0000256" key="5">
    <source>
        <dbReference type="SAM" id="Phobius"/>
    </source>
</evidence>
<dbReference type="AlphaFoldDB" id="A0A1R3I276"/>
<evidence type="ECO:0000313" key="7">
    <source>
        <dbReference type="EMBL" id="OMO76678.1"/>
    </source>
</evidence>
<dbReference type="PROSITE" id="PS00108">
    <property type="entry name" value="PROTEIN_KINASE_ST"/>
    <property type="match status" value="1"/>
</dbReference>
<keyword evidence="1" id="KW-0723">Serine/threonine-protein kinase</keyword>
<dbReference type="PANTHER" id="PTHR47989:SF24">
    <property type="entry name" value="CALCIUM_CALMODULIN-REGULATED RECEPTOR-LIKE KINASE 1 ISOFORM X1"/>
    <property type="match status" value="1"/>
</dbReference>
<dbReference type="OMA" id="GKYDVHN"/>
<dbReference type="Gene3D" id="1.10.510.10">
    <property type="entry name" value="Transferase(Phosphotransferase) domain 1"/>
    <property type="match status" value="1"/>
</dbReference>
<dbReference type="FunFam" id="3.30.200.20:FF:000162">
    <property type="entry name" value="Adenine nucleotide alpha hydrolase-like domain kinase"/>
    <property type="match status" value="1"/>
</dbReference>
<evidence type="ECO:0000259" key="6">
    <source>
        <dbReference type="PROSITE" id="PS50011"/>
    </source>
</evidence>
<dbReference type="InterPro" id="IPR000719">
    <property type="entry name" value="Prot_kinase_dom"/>
</dbReference>
<dbReference type="Gramene" id="OMO76678">
    <property type="protein sequence ID" value="OMO76678"/>
    <property type="gene ID" value="CCACVL1_15499"/>
</dbReference>
<dbReference type="FunFam" id="1.10.510.10:FF:000495">
    <property type="entry name" value="calcium/calmodulin-regulated receptor-like kinase 1"/>
    <property type="match status" value="1"/>
</dbReference>
<feature type="region of interest" description="Disordered" evidence="4">
    <location>
        <begin position="61"/>
        <end position="81"/>
    </location>
</feature>
<keyword evidence="1" id="KW-0418">Kinase</keyword>
<dbReference type="Pfam" id="PF07714">
    <property type="entry name" value="PK_Tyr_Ser-Thr"/>
    <property type="match status" value="1"/>
</dbReference>
<proteinExistence type="predicted"/>
<keyword evidence="1" id="KW-0808">Transferase</keyword>
<dbReference type="InterPro" id="IPR008271">
    <property type="entry name" value="Ser/Thr_kinase_AS"/>
</dbReference>
<sequence>MEDITLGLIFGIIIGLVFGVVGAVSVMICIWYRKKVKKHSGNNDEESVTGRGERIPIRLNGENSSTIMSDSNPQEASRTSDWSNMPQWLEGLKSKSVGTACGIPKYSYKELQKVTYNFSTNIGQGAFGPVYKAQMATGQTVAVKVLATDSKQGANEFLSEVLLLGRLHHRNLVSLVGYMAEKGMHMLVYAFMSNGSLATRLYSEKYKPLSWDLRVRIALDVARGLEYLHYGAVPPVVHRDVKSANILLDASMRARVADFGLSRQEKSNNGKSAKVKGTFGYVDPEYASSLNFNKKSDVYSYGILLFEIISGKNPQKNLMEFVELAAIDVVNDSGWHEIADPRLKGKFDLKQLNFICALAYDCVKENSNLRPSMREIVVALTEICKLRNSNLYYRQCSRAKREGTTFELDLQDKAGPSQTPVERGIEMVELDDKNLFHFAI</sequence>
<keyword evidence="5" id="KW-0472">Membrane</keyword>
<dbReference type="Proteomes" id="UP000188268">
    <property type="component" value="Unassembled WGS sequence"/>
</dbReference>
<keyword evidence="2" id="KW-0547">Nucleotide-binding</keyword>
<feature type="domain" description="Protein kinase" evidence="6">
    <location>
        <begin position="116"/>
        <end position="393"/>
    </location>
</feature>
<reference evidence="7 8" key="1">
    <citation type="submission" date="2013-09" db="EMBL/GenBank/DDBJ databases">
        <title>Corchorus capsularis genome sequencing.</title>
        <authorList>
            <person name="Alam M."/>
            <person name="Haque M.S."/>
            <person name="Islam M.S."/>
            <person name="Emdad E.M."/>
            <person name="Islam M.M."/>
            <person name="Ahmed B."/>
            <person name="Halim A."/>
            <person name="Hossen Q.M.M."/>
            <person name="Hossain M.Z."/>
            <person name="Ahmed R."/>
            <person name="Khan M.M."/>
            <person name="Islam R."/>
            <person name="Rashid M.M."/>
            <person name="Khan S.A."/>
            <person name="Rahman M.S."/>
            <person name="Alam M."/>
        </authorList>
    </citation>
    <scope>NUCLEOTIDE SEQUENCE [LARGE SCALE GENOMIC DNA]</scope>
    <source>
        <strain evidence="8">cv. CVL-1</strain>
        <tissue evidence="7">Whole seedling</tissue>
    </source>
</reference>
<evidence type="ECO:0000256" key="1">
    <source>
        <dbReference type="ARBA" id="ARBA00022527"/>
    </source>
</evidence>
<organism evidence="7 8">
    <name type="scientific">Corchorus capsularis</name>
    <name type="common">Jute</name>
    <dbReference type="NCBI Taxonomy" id="210143"/>
    <lineage>
        <taxon>Eukaryota</taxon>
        <taxon>Viridiplantae</taxon>
        <taxon>Streptophyta</taxon>
        <taxon>Embryophyta</taxon>
        <taxon>Tracheophyta</taxon>
        <taxon>Spermatophyta</taxon>
        <taxon>Magnoliopsida</taxon>
        <taxon>eudicotyledons</taxon>
        <taxon>Gunneridae</taxon>
        <taxon>Pentapetalae</taxon>
        <taxon>rosids</taxon>
        <taxon>malvids</taxon>
        <taxon>Malvales</taxon>
        <taxon>Malvaceae</taxon>
        <taxon>Grewioideae</taxon>
        <taxon>Apeibeae</taxon>
        <taxon>Corchorus</taxon>
    </lineage>
</organism>
<keyword evidence="8" id="KW-1185">Reference proteome</keyword>
<dbReference type="PROSITE" id="PS50011">
    <property type="entry name" value="PROTEIN_KINASE_DOM"/>
    <property type="match status" value="1"/>
</dbReference>
<dbReference type="SMART" id="SM00220">
    <property type="entry name" value="S_TKc"/>
    <property type="match status" value="1"/>
</dbReference>
<evidence type="ECO:0000313" key="8">
    <source>
        <dbReference type="Proteomes" id="UP000188268"/>
    </source>
</evidence>
<dbReference type="GO" id="GO:0005524">
    <property type="term" value="F:ATP binding"/>
    <property type="evidence" value="ECO:0007669"/>
    <property type="project" value="UniProtKB-KW"/>
</dbReference>
<evidence type="ECO:0000256" key="2">
    <source>
        <dbReference type="ARBA" id="ARBA00022741"/>
    </source>
</evidence>
<accession>A0A1R3I276</accession>
<feature type="transmembrane region" description="Helical" evidence="5">
    <location>
        <begin position="6"/>
        <end position="32"/>
    </location>
</feature>
<gene>
    <name evidence="7" type="ORF">CCACVL1_15499</name>
</gene>
<dbReference type="PANTHER" id="PTHR47989">
    <property type="entry name" value="OS01G0750732 PROTEIN"/>
    <property type="match status" value="1"/>
</dbReference>
<dbReference type="InterPro" id="IPR011009">
    <property type="entry name" value="Kinase-like_dom_sf"/>
</dbReference>
<keyword evidence="3" id="KW-0067">ATP-binding</keyword>
<dbReference type="STRING" id="210143.A0A1R3I276"/>
<evidence type="ECO:0000256" key="3">
    <source>
        <dbReference type="ARBA" id="ARBA00022840"/>
    </source>
</evidence>
<name>A0A1R3I276_COCAP</name>
<protein>
    <recommendedName>
        <fullName evidence="6">Protein kinase domain-containing protein</fullName>
    </recommendedName>
</protein>
<dbReference type="Gene3D" id="3.30.200.20">
    <property type="entry name" value="Phosphorylase Kinase, domain 1"/>
    <property type="match status" value="1"/>
</dbReference>
<keyword evidence="5" id="KW-1133">Transmembrane helix</keyword>
<dbReference type="InterPro" id="IPR001245">
    <property type="entry name" value="Ser-Thr/Tyr_kinase_cat_dom"/>
</dbReference>
<keyword evidence="5" id="KW-0812">Transmembrane</keyword>
<dbReference type="SUPFAM" id="SSF56112">
    <property type="entry name" value="Protein kinase-like (PK-like)"/>
    <property type="match status" value="1"/>
</dbReference>
<dbReference type="EMBL" id="AWWV01010858">
    <property type="protein sequence ID" value="OMO76678.1"/>
    <property type="molecule type" value="Genomic_DNA"/>
</dbReference>